<keyword evidence="1" id="KW-0175">Coiled coil</keyword>
<dbReference type="SUPFAM" id="SSF55874">
    <property type="entry name" value="ATPase domain of HSP90 chaperone/DNA topoisomerase II/histidine kinase"/>
    <property type="match status" value="1"/>
</dbReference>
<evidence type="ECO:0000259" key="5">
    <source>
        <dbReference type="Pfam" id="PF07696"/>
    </source>
</evidence>
<dbReference type="Pfam" id="PF07696">
    <property type="entry name" value="7TMR-DISMED2"/>
    <property type="match status" value="1"/>
</dbReference>
<gene>
    <name evidence="6" type="ORF">pgond44_14563</name>
</gene>
<evidence type="ECO:0000259" key="4">
    <source>
        <dbReference type="Pfam" id="PF07695"/>
    </source>
</evidence>
<feature type="transmembrane region" description="Helical" evidence="2">
    <location>
        <begin position="179"/>
        <end position="198"/>
    </location>
</feature>
<feature type="transmembrane region" description="Helical" evidence="2">
    <location>
        <begin position="153"/>
        <end position="172"/>
    </location>
</feature>
<feature type="domain" description="7TM-DISM receptor extracellular" evidence="5">
    <location>
        <begin position="18"/>
        <end position="118"/>
    </location>
</feature>
<dbReference type="Gene3D" id="3.30.565.10">
    <property type="entry name" value="Histidine kinase-like ATPase, C-terminal domain"/>
    <property type="match status" value="1"/>
</dbReference>
<feature type="coiled-coil region" evidence="1">
    <location>
        <begin position="386"/>
        <end position="427"/>
    </location>
</feature>
<dbReference type="GO" id="GO:0000155">
    <property type="term" value="F:phosphorelay sensor kinase activity"/>
    <property type="evidence" value="ECO:0007669"/>
    <property type="project" value="InterPro"/>
</dbReference>
<organism evidence="6 7">
    <name type="scientific">Psychroflexus gondwanensis ACAM 44</name>
    <dbReference type="NCBI Taxonomy" id="1189619"/>
    <lineage>
        <taxon>Bacteria</taxon>
        <taxon>Pseudomonadati</taxon>
        <taxon>Bacteroidota</taxon>
        <taxon>Flavobacteriia</taxon>
        <taxon>Flavobacteriales</taxon>
        <taxon>Flavobacteriaceae</taxon>
        <taxon>Psychroflexus</taxon>
    </lineage>
</organism>
<dbReference type="PANTHER" id="PTHR34220:SF7">
    <property type="entry name" value="SENSOR HISTIDINE KINASE YPDA"/>
    <property type="match status" value="1"/>
</dbReference>
<dbReference type="GO" id="GO:0016020">
    <property type="term" value="C:membrane"/>
    <property type="evidence" value="ECO:0007669"/>
    <property type="project" value="InterPro"/>
</dbReference>
<keyword evidence="2" id="KW-0812">Transmembrane</keyword>
<dbReference type="InterPro" id="IPR011622">
    <property type="entry name" value="7TMR_DISM_rcpt_extracell_dom2"/>
</dbReference>
<dbReference type="AlphaFoldDB" id="N1WI00"/>
<dbReference type="Pfam" id="PF06580">
    <property type="entry name" value="His_kinase"/>
    <property type="match status" value="1"/>
</dbReference>
<dbReference type="Proteomes" id="UP000012317">
    <property type="component" value="Unassembled WGS sequence"/>
</dbReference>
<dbReference type="STRING" id="1189619.pgond44_14563"/>
<dbReference type="Pfam" id="PF07695">
    <property type="entry name" value="7TMR-DISM_7TM"/>
    <property type="match status" value="1"/>
</dbReference>
<feature type="transmembrane region" description="Helical" evidence="2">
    <location>
        <begin position="350"/>
        <end position="374"/>
    </location>
</feature>
<feature type="transmembrane region" description="Helical" evidence="2">
    <location>
        <begin position="309"/>
        <end position="330"/>
    </location>
</feature>
<reference evidence="6 7" key="1">
    <citation type="journal article" date="2014" name="Genome Biol. Evol.">
        <title>Extensive gene acquisition in the extremely psychrophilic bacterial species Psychroflexus torquis and the link to sea-ice ecosystem specialism.</title>
        <authorList>
            <person name="Feng S."/>
            <person name="Powell S.M."/>
            <person name="Wilson R."/>
            <person name="Bowman J.P."/>
        </authorList>
    </citation>
    <scope>NUCLEOTIDE SEQUENCE [LARGE SCALE GENOMIC DNA]</scope>
    <source>
        <strain evidence="6 7">ACAM 44</strain>
    </source>
</reference>
<proteinExistence type="predicted"/>
<dbReference type="InterPro" id="IPR010559">
    <property type="entry name" value="Sig_transdc_His_kin_internal"/>
</dbReference>
<sequence length="642" mass="75291">MNHSEVEALRISREVPYQDIKQNNQWQPYDSTYTTTKDLAVWLRFNLENTTEDTISTHIFTKDQYIDIYIKSELGTEHLKNGHLVSLSDRDNKTESYFTEIVLPPSQKSVCFIKLANDYYFSNPNPPILYSRINYLDFVYNALKSEAKSVGFIYFYLITLSCIFIFVLVFWMRLQQRLYFYYLGYLFFQIVYALLVLSTTSASVANFFLYVPSLSRPIFDSVQFTFVGFYIFFILHLLEIHKRYKILSKVLYYFGIFCFVYAVAHAIFNYYFIHVDIGVSIFSIIRFIVLPLNFILIIWILYEVRHPLLKYFVVGQTLFFIGSVLSFYLAYTERFLEPDSIFNFPYALNIIFQIGLLGEVFCFSIAIGENIFLLQKDKELMNEKLIDQLQQNRVLQENMNVELDKKVNEKTDELIQLYSEIEKQKEAEIKSSFTRRIQDMEMLALQSQMNPHFIFNTLNALKNLIMKSRIDNAVVYLDDFSELLRSILQNSAKNIITLEEELEILELYLSLEKNRIGDSFNYSIKAPSREDLSQYTIPPLLLQPFVENAIWHGLNPSEKPEKWLNISFDTSQNLKIIIEDNGIGRIASGKTEKMHKSMGTDITKERLSLYNHTNDTKVLLTILDIEEEGIPQGTRITLTYNN</sequence>
<dbReference type="InterPro" id="IPR050640">
    <property type="entry name" value="Bact_2-comp_sensor_kinase"/>
</dbReference>
<dbReference type="eggNOG" id="COG2972">
    <property type="taxonomic scope" value="Bacteria"/>
</dbReference>
<dbReference type="InterPro" id="IPR011623">
    <property type="entry name" value="7TMR_DISM_rcpt_extracell_dom1"/>
</dbReference>
<dbReference type="RefSeq" id="WP_003445293.1">
    <property type="nucleotide sequence ID" value="NZ_APLF01000028.1"/>
</dbReference>
<comment type="caution">
    <text evidence="6">The sequence shown here is derived from an EMBL/GenBank/DDBJ whole genome shotgun (WGS) entry which is preliminary data.</text>
</comment>
<keyword evidence="7" id="KW-1185">Reference proteome</keyword>
<name>N1WI00_9FLAO</name>
<dbReference type="EMBL" id="APLF01000028">
    <property type="protein sequence ID" value="EMY79901.1"/>
    <property type="molecule type" value="Genomic_DNA"/>
</dbReference>
<feature type="domain" description="Signal transduction histidine kinase internal region" evidence="3">
    <location>
        <begin position="440"/>
        <end position="520"/>
    </location>
</feature>
<dbReference type="PANTHER" id="PTHR34220">
    <property type="entry name" value="SENSOR HISTIDINE KINASE YPDA"/>
    <property type="match status" value="1"/>
</dbReference>
<evidence type="ECO:0000256" key="1">
    <source>
        <dbReference type="SAM" id="Coils"/>
    </source>
</evidence>
<evidence type="ECO:0000313" key="6">
    <source>
        <dbReference type="EMBL" id="EMY79901.1"/>
    </source>
</evidence>
<feature type="transmembrane region" description="Helical" evidence="2">
    <location>
        <begin position="250"/>
        <end position="273"/>
    </location>
</feature>
<feature type="domain" description="7TM-DISM receptor extracellular" evidence="4">
    <location>
        <begin position="155"/>
        <end position="369"/>
    </location>
</feature>
<evidence type="ECO:0000256" key="2">
    <source>
        <dbReference type="SAM" id="Phobius"/>
    </source>
</evidence>
<keyword evidence="2" id="KW-0472">Membrane</keyword>
<keyword evidence="2" id="KW-1133">Transmembrane helix</keyword>
<evidence type="ECO:0000259" key="3">
    <source>
        <dbReference type="Pfam" id="PF06580"/>
    </source>
</evidence>
<dbReference type="InterPro" id="IPR036890">
    <property type="entry name" value="HATPase_C_sf"/>
</dbReference>
<feature type="transmembrane region" description="Helical" evidence="2">
    <location>
        <begin position="218"/>
        <end position="238"/>
    </location>
</feature>
<dbReference type="Gene3D" id="2.60.40.2380">
    <property type="match status" value="1"/>
</dbReference>
<feature type="transmembrane region" description="Helical" evidence="2">
    <location>
        <begin position="279"/>
        <end position="302"/>
    </location>
</feature>
<evidence type="ECO:0000313" key="7">
    <source>
        <dbReference type="Proteomes" id="UP000012317"/>
    </source>
</evidence>
<accession>N1WI00</accession>
<protein>
    <submittedName>
        <fullName evidence="6">Putative regulator of cell autolysis</fullName>
    </submittedName>
</protein>